<accession>A0A7T1T5L7</accession>
<dbReference type="EMBL" id="CP048882">
    <property type="protein sequence ID" value="QPP06841.1"/>
    <property type="molecule type" value="Genomic_DNA"/>
</dbReference>
<evidence type="ECO:0000256" key="2">
    <source>
        <dbReference type="SAM" id="MobiDB-lite"/>
    </source>
</evidence>
<dbReference type="PROSITE" id="PS50937">
    <property type="entry name" value="HTH_MERR_2"/>
    <property type="match status" value="1"/>
</dbReference>
<dbReference type="KEGG" id="sbat:G4Z16_11050"/>
<dbReference type="PANTHER" id="PTHR30204">
    <property type="entry name" value="REDOX-CYCLING DRUG-SENSING TRANSCRIPTIONAL ACTIVATOR SOXR"/>
    <property type="match status" value="1"/>
</dbReference>
<dbReference type="RefSeq" id="WP_197350660.1">
    <property type="nucleotide sequence ID" value="NZ_CP048882.1"/>
</dbReference>
<dbReference type="InterPro" id="IPR009061">
    <property type="entry name" value="DNA-bd_dom_put_sf"/>
</dbReference>
<organism evidence="4 5">
    <name type="scientific">Streptomyces bathyalis</name>
    <dbReference type="NCBI Taxonomy" id="2710756"/>
    <lineage>
        <taxon>Bacteria</taxon>
        <taxon>Bacillati</taxon>
        <taxon>Actinomycetota</taxon>
        <taxon>Actinomycetes</taxon>
        <taxon>Kitasatosporales</taxon>
        <taxon>Streptomycetaceae</taxon>
        <taxon>Streptomyces</taxon>
    </lineage>
</organism>
<evidence type="ECO:0000313" key="4">
    <source>
        <dbReference type="EMBL" id="QPP06841.1"/>
    </source>
</evidence>
<evidence type="ECO:0000259" key="3">
    <source>
        <dbReference type="PROSITE" id="PS50937"/>
    </source>
</evidence>
<evidence type="ECO:0000313" key="5">
    <source>
        <dbReference type="Proteomes" id="UP000595046"/>
    </source>
</evidence>
<dbReference type="GO" id="GO:0003700">
    <property type="term" value="F:DNA-binding transcription factor activity"/>
    <property type="evidence" value="ECO:0007669"/>
    <property type="project" value="InterPro"/>
</dbReference>
<dbReference type="GO" id="GO:0003677">
    <property type="term" value="F:DNA binding"/>
    <property type="evidence" value="ECO:0007669"/>
    <property type="project" value="UniProtKB-KW"/>
</dbReference>
<feature type="region of interest" description="Disordered" evidence="2">
    <location>
        <begin position="219"/>
        <end position="259"/>
    </location>
</feature>
<dbReference type="Pfam" id="PF13411">
    <property type="entry name" value="MerR_1"/>
    <property type="match status" value="1"/>
</dbReference>
<feature type="compositionally biased region" description="Low complexity" evidence="2">
    <location>
        <begin position="223"/>
        <end position="242"/>
    </location>
</feature>
<keyword evidence="5" id="KW-1185">Reference proteome</keyword>
<protein>
    <submittedName>
        <fullName evidence="4">MerR family transcriptional regulator</fullName>
    </submittedName>
</protein>
<dbReference type="InterPro" id="IPR047057">
    <property type="entry name" value="MerR_fam"/>
</dbReference>
<dbReference type="SMART" id="SM00422">
    <property type="entry name" value="HTH_MERR"/>
    <property type="match status" value="1"/>
</dbReference>
<dbReference type="PANTHER" id="PTHR30204:SF93">
    <property type="entry name" value="HTH MERR-TYPE DOMAIN-CONTAINING PROTEIN"/>
    <property type="match status" value="1"/>
</dbReference>
<dbReference type="Proteomes" id="UP000595046">
    <property type="component" value="Chromosome"/>
</dbReference>
<dbReference type="SUPFAM" id="SSF46955">
    <property type="entry name" value="Putative DNA-binding domain"/>
    <property type="match status" value="1"/>
</dbReference>
<keyword evidence="1" id="KW-0238">DNA-binding</keyword>
<proteinExistence type="predicted"/>
<gene>
    <name evidence="4" type="ORF">G4Z16_11050</name>
</gene>
<dbReference type="Gene3D" id="1.10.1660.10">
    <property type="match status" value="1"/>
</dbReference>
<dbReference type="PRINTS" id="PR00040">
    <property type="entry name" value="HTHMERR"/>
</dbReference>
<dbReference type="CDD" id="cd00592">
    <property type="entry name" value="HTH_MerR-like"/>
    <property type="match status" value="1"/>
</dbReference>
<sequence>MRIGELAALVGVSTRTVRHYHRLGLLPEPVRLSNGYRDYRLRDAVVLARVRRLAELGLSLDEIGDVLAEDRDLELREVLMELDADLARQQATIGERRERLAALLADPDLHPDSAVSPEMAAVLRELPTGGSEFAETDREMLTLVCAMAPPEERERLLGLLRPLTEPEAVARGQALYERLDELTEASPSDPRVAPLAADLAAHIPEEMAALMIENLHSAPEQLRPSGSESPSGSRPGTGPGTRAVPGRWEEGRSMEAVFAEMPPAQAEVFRLAVAAMTDRARNQDQDQEGGGT</sequence>
<reference evidence="5" key="1">
    <citation type="submission" date="2020-02" db="EMBL/GenBank/DDBJ databases">
        <title>Streptomyces sp. ASO4wet.</title>
        <authorList>
            <person name="Risdian C."/>
            <person name="Landwehr W."/>
            <person name="Schupp P."/>
            <person name="Wink J."/>
        </authorList>
    </citation>
    <scope>NUCLEOTIDE SEQUENCE [LARGE SCALE GENOMIC DNA]</scope>
    <source>
        <strain evidence="5">ASO4wet</strain>
    </source>
</reference>
<evidence type="ECO:0000256" key="1">
    <source>
        <dbReference type="ARBA" id="ARBA00023125"/>
    </source>
</evidence>
<feature type="domain" description="HTH merR-type" evidence="3">
    <location>
        <begin position="1"/>
        <end position="69"/>
    </location>
</feature>
<dbReference type="AlphaFoldDB" id="A0A7T1T5L7"/>
<name>A0A7T1T5L7_9ACTN</name>
<dbReference type="InterPro" id="IPR000551">
    <property type="entry name" value="MerR-type_HTH_dom"/>
</dbReference>